<name>A0A1G5QYH7_9GAMM</name>
<gene>
    <name evidence="1" type="ORF">SAMN03097708_03014</name>
</gene>
<dbReference type="EMBL" id="FMWD01000012">
    <property type="protein sequence ID" value="SCZ66766.1"/>
    <property type="molecule type" value="Genomic_DNA"/>
</dbReference>
<accession>A0A1G5QYH7</accession>
<keyword evidence="2" id="KW-1185">Reference proteome</keyword>
<dbReference type="NCBIfam" id="TIGR02574">
    <property type="entry name" value="stabl_TIGR02574"/>
    <property type="match status" value="1"/>
</dbReference>
<reference evidence="1 2" key="1">
    <citation type="submission" date="2016-10" db="EMBL/GenBank/DDBJ databases">
        <authorList>
            <person name="de Groot N.N."/>
        </authorList>
    </citation>
    <scope>NUCLEOTIDE SEQUENCE [LARGE SCALE GENOMIC DNA]</scope>
    <source>
        <strain evidence="1 2">HLD2</strain>
    </source>
</reference>
<dbReference type="STRING" id="415747.SAMN03097708_03014"/>
<protein>
    <submittedName>
        <fullName evidence="1">Putative addiction module component, TIGR02574 family</fullName>
    </submittedName>
</protein>
<organism evidence="1 2">
    <name type="scientific">Thiohalomonas denitrificans</name>
    <dbReference type="NCBI Taxonomy" id="415747"/>
    <lineage>
        <taxon>Bacteria</taxon>
        <taxon>Pseudomonadati</taxon>
        <taxon>Pseudomonadota</taxon>
        <taxon>Gammaproteobacteria</taxon>
        <taxon>Thiohalomonadales</taxon>
        <taxon>Thiohalomonadaceae</taxon>
        <taxon>Thiohalomonas</taxon>
    </lineage>
</organism>
<evidence type="ECO:0000313" key="1">
    <source>
        <dbReference type="EMBL" id="SCZ66766.1"/>
    </source>
</evidence>
<dbReference type="InterPro" id="IPR013406">
    <property type="entry name" value="CHP02574_addiction_mod"/>
</dbReference>
<proteinExistence type="predicted"/>
<sequence length="72" mass="8535">MKKLSASDIAEMPLEQRIQLVEDIWDSIAELPEAVDVPEWHKDELEKRLERYHADPSQGTPWHEVRDEILRD</sequence>
<dbReference type="Pfam" id="PF09720">
    <property type="entry name" value="Unstab_antitox"/>
    <property type="match status" value="1"/>
</dbReference>
<dbReference type="AlphaFoldDB" id="A0A1G5QYH7"/>
<evidence type="ECO:0000313" key="2">
    <source>
        <dbReference type="Proteomes" id="UP000199648"/>
    </source>
</evidence>
<dbReference type="OrthoDB" id="291542at2"/>
<dbReference type="Proteomes" id="UP000199648">
    <property type="component" value="Unassembled WGS sequence"/>
</dbReference>